<proteinExistence type="inferred from homology"/>
<feature type="transmembrane region" description="Helical" evidence="7">
    <location>
        <begin position="27"/>
        <end position="47"/>
    </location>
</feature>
<name>A0A1I7N443_9HYPH</name>
<dbReference type="Pfam" id="PF04226">
    <property type="entry name" value="Transgly_assoc"/>
    <property type="match status" value="1"/>
</dbReference>
<comment type="subcellular location">
    <subcellularLocation>
        <location evidence="1">Cell membrane</location>
        <topology evidence="1">Multi-pass membrane protein</topology>
    </subcellularLocation>
</comment>
<sequence length="84" mass="8837">MGILWAIIIGFFAGLIAKWVTPGDNKPSGFILTTILGIVGSVLATWLGQQIGWYGPGDGAGFIASIVGAVIILLIWGQLARRRA</sequence>
<keyword evidence="3" id="KW-1003">Cell membrane</keyword>
<dbReference type="EMBL" id="FPCK01000001">
    <property type="protein sequence ID" value="SFV29437.1"/>
    <property type="molecule type" value="Genomic_DNA"/>
</dbReference>
<evidence type="ECO:0000313" key="9">
    <source>
        <dbReference type="Proteomes" id="UP000199074"/>
    </source>
</evidence>
<evidence type="ECO:0000256" key="5">
    <source>
        <dbReference type="ARBA" id="ARBA00022989"/>
    </source>
</evidence>
<dbReference type="Proteomes" id="UP000199074">
    <property type="component" value="Unassembled WGS sequence"/>
</dbReference>
<dbReference type="PANTHER" id="PTHR33884">
    <property type="entry name" value="UPF0410 PROTEIN YMGE"/>
    <property type="match status" value="1"/>
</dbReference>
<evidence type="ECO:0000256" key="1">
    <source>
        <dbReference type="ARBA" id="ARBA00004651"/>
    </source>
</evidence>
<dbReference type="STRING" id="429728.SAMN05216456_0753"/>
<dbReference type="RefSeq" id="WP_092421115.1">
    <property type="nucleotide sequence ID" value="NZ_FPCK01000001.1"/>
</dbReference>
<evidence type="ECO:0000256" key="2">
    <source>
        <dbReference type="ARBA" id="ARBA00011006"/>
    </source>
</evidence>
<evidence type="ECO:0000256" key="6">
    <source>
        <dbReference type="ARBA" id="ARBA00023136"/>
    </source>
</evidence>
<evidence type="ECO:0000256" key="4">
    <source>
        <dbReference type="ARBA" id="ARBA00022692"/>
    </source>
</evidence>
<reference evidence="8 9" key="1">
    <citation type="submission" date="2016-10" db="EMBL/GenBank/DDBJ databases">
        <authorList>
            <person name="de Groot N.N."/>
        </authorList>
    </citation>
    <scope>NUCLEOTIDE SEQUENCE [LARGE SCALE GENOMIC DNA]</scope>
    <source>
        <strain evidence="8 9">IPL20</strain>
    </source>
</reference>
<evidence type="ECO:0000256" key="3">
    <source>
        <dbReference type="ARBA" id="ARBA00022475"/>
    </source>
</evidence>
<feature type="transmembrane region" description="Helical" evidence="7">
    <location>
        <begin position="59"/>
        <end position="79"/>
    </location>
</feature>
<accession>A0A1I7N443</accession>
<dbReference type="GO" id="GO:0005886">
    <property type="term" value="C:plasma membrane"/>
    <property type="evidence" value="ECO:0007669"/>
    <property type="project" value="UniProtKB-SubCell"/>
</dbReference>
<dbReference type="InterPro" id="IPR007341">
    <property type="entry name" value="Transgly_assoc"/>
</dbReference>
<keyword evidence="9" id="KW-1185">Reference proteome</keyword>
<keyword evidence="4 7" id="KW-0812">Transmembrane</keyword>
<dbReference type="OrthoDB" id="9811343at2"/>
<evidence type="ECO:0000256" key="7">
    <source>
        <dbReference type="SAM" id="Phobius"/>
    </source>
</evidence>
<evidence type="ECO:0000313" key="8">
    <source>
        <dbReference type="EMBL" id="SFV29437.1"/>
    </source>
</evidence>
<comment type="similarity">
    <text evidence="2">Belongs to the UPF0410 family.</text>
</comment>
<dbReference type="PANTHER" id="PTHR33884:SF7">
    <property type="entry name" value="BSL8023 PROTEIN"/>
    <property type="match status" value="1"/>
</dbReference>
<dbReference type="AlphaFoldDB" id="A0A1I7N443"/>
<keyword evidence="5 7" id="KW-1133">Transmembrane helix</keyword>
<organism evidence="8 9">
    <name type="scientific">Devosia crocina</name>
    <dbReference type="NCBI Taxonomy" id="429728"/>
    <lineage>
        <taxon>Bacteria</taxon>
        <taxon>Pseudomonadati</taxon>
        <taxon>Pseudomonadota</taxon>
        <taxon>Alphaproteobacteria</taxon>
        <taxon>Hyphomicrobiales</taxon>
        <taxon>Devosiaceae</taxon>
        <taxon>Devosia</taxon>
    </lineage>
</organism>
<gene>
    <name evidence="8" type="ORF">SAMN05216456_0753</name>
</gene>
<protein>
    <submittedName>
        <fullName evidence="8">Uncharacterized membrane protein YeaQ/YmgE, transglycosylase-associated protein family</fullName>
    </submittedName>
</protein>
<keyword evidence="6 7" id="KW-0472">Membrane</keyword>